<evidence type="ECO:0000256" key="5">
    <source>
        <dbReference type="ARBA" id="ARBA00023170"/>
    </source>
</evidence>
<comment type="caution">
    <text evidence="7">The sequence shown here is derived from an EMBL/GenBank/DDBJ whole genome shotgun (WGS) entry which is preliminary data.</text>
</comment>
<name>A0ABP1RAI6_9HEXA</name>
<evidence type="ECO:0000256" key="4">
    <source>
        <dbReference type="ARBA" id="ARBA00023136"/>
    </source>
</evidence>
<dbReference type="EMBL" id="CAXLJM020000068">
    <property type="protein sequence ID" value="CAL8124322.1"/>
    <property type="molecule type" value="Genomic_DNA"/>
</dbReference>
<gene>
    <name evidence="7" type="ORF">ODALV1_LOCUS20566</name>
</gene>
<keyword evidence="5" id="KW-0675">Receptor</keyword>
<proteinExistence type="predicted"/>
<evidence type="ECO:0000256" key="3">
    <source>
        <dbReference type="ARBA" id="ARBA00022989"/>
    </source>
</evidence>
<sequence length="348" mass="39567">MDRKFYAILKPLLVLGTFLGFPLPNEFGNRKRLSYGYLLLRRKKVCQLLKKWNQTGYFFPLLENNSVFRTALISMASLFTTAVVETVLFDLSVSNHQIEKGENVKFFAKYFDSTIYKLSSIESSQLNNSVLLGILYIMSKIATIATDYCDSLCVVLCSGISSRVESLNDHLRQRLYVVLENKKNSIMNGGTNLFGANFYDEIVKLRQLSDQTSNFISPLIFTSLMVNVFSGVINLNQFINVSSEFRQNQSVSVLVSITHYILRVVVVIYFTSAVYAKSEDLMGIIEEAPLSTQALLPQRESILNMVQRKPIGINFFNTFFITRNFFISILSFMFSIEIIILQTSSGTK</sequence>
<dbReference type="PANTHER" id="PTHR21421:SF29">
    <property type="entry name" value="GUSTATORY RECEPTOR 5A FOR TREHALOSE-RELATED"/>
    <property type="match status" value="1"/>
</dbReference>
<evidence type="ECO:0000256" key="1">
    <source>
        <dbReference type="ARBA" id="ARBA00004141"/>
    </source>
</evidence>
<reference evidence="7 8" key="1">
    <citation type="submission" date="2024-08" db="EMBL/GenBank/DDBJ databases">
        <authorList>
            <person name="Cucini C."/>
            <person name="Frati F."/>
        </authorList>
    </citation>
    <scope>NUCLEOTIDE SEQUENCE [LARGE SCALE GENOMIC DNA]</scope>
</reference>
<evidence type="ECO:0000256" key="2">
    <source>
        <dbReference type="ARBA" id="ARBA00022692"/>
    </source>
</evidence>
<keyword evidence="3 6" id="KW-1133">Transmembrane helix</keyword>
<keyword evidence="8" id="KW-1185">Reference proteome</keyword>
<feature type="transmembrane region" description="Helical" evidence="6">
    <location>
        <begin position="325"/>
        <end position="343"/>
    </location>
</feature>
<comment type="subcellular location">
    <subcellularLocation>
        <location evidence="1">Membrane</location>
        <topology evidence="1">Multi-pass membrane protein</topology>
    </subcellularLocation>
</comment>
<evidence type="ECO:0000313" key="7">
    <source>
        <dbReference type="EMBL" id="CAL8124322.1"/>
    </source>
</evidence>
<organism evidence="7 8">
    <name type="scientific">Orchesella dallaii</name>
    <dbReference type="NCBI Taxonomy" id="48710"/>
    <lineage>
        <taxon>Eukaryota</taxon>
        <taxon>Metazoa</taxon>
        <taxon>Ecdysozoa</taxon>
        <taxon>Arthropoda</taxon>
        <taxon>Hexapoda</taxon>
        <taxon>Collembola</taxon>
        <taxon>Entomobryomorpha</taxon>
        <taxon>Entomobryoidea</taxon>
        <taxon>Orchesellidae</taxon>
        <taxon>Orchesellinae</taxon>
        <taxon>Orchesella</taxon>
    </lineage>
</organism>
<dbReference type="Proteomes" id="UP001642540">
    <property type="component" value="Unassembled WGS sequence"/>
</dbReference>
<protein>
    <recommendedName>
        <fullName evidence="9">Gustatory receptor</fullName>
    </recommendedName>
</protein>
<feature type="transmembrane region" description="Helical" evidence="6">
    <location>
        <begin position="215"/>
        <end position="239"/>
    </location>
</feature>
<dbReference type="PANTHER" id="PTHR21421">
    <property type="entry name" value="GUSTATORY RECEPTOR"/>
    <property type="match status" value="1"/>
</dbReference>
<evidence type="ECO:0000313" key="8">
    <source>
        <dbReference type="Proteomes" id="UP001642540"/>
    </source>
</evidence>
<feature type="transmembrane region" description="Helical" evidence="6">
    <location>
        <begin position="251"/>
        <end position="272"/>
    </location>
</feature>
<keyword evidence="2 6" id="KW-0812">Transmembrane</keyword>
<accession>A0ABP1RAI6</accession>
<evidence type="ECO:0000256" key="6">
    <source>
        <dbReference type="SAM" id="Phobius"/>
    </source>
</evidence>
<evidence type="ECO:0008006" key="9">
    <source>
        <dbReference type="Google" id="ProtNLM"/>
    </source>
</evidence>
<keyword evidence="4 6" id="KW-0472">Membrane</keyword>